<keyword evidence="5" id="KW-0812">Transmembrane</keyword>
<dbReference type="InterPro" id="IPR013601">
    <property type="entry name" value="FAE1_typ3_polyketide_synth"/>
</dbReference>
<gene>
    <name evidence="8" type="ORF">PHYPA_012902</name>
</gene>
<feature type="transmembrane region" description="Helical" evidence="5">
    <location>
        <begin position="99"/>
        <end position="120"/>
    </location>
</feature>
<accession>A0A2K1K3S1</accession>
<evidence type="ECO:0000256" key="4">
    <source>
        <dbReference type="PIRNR" id="PIRNR036417"/>
    </source>
</evidence>
<protein>
    <recommendedName>
        <fullName evidence="4">3-ketoacyl-CoA synthase</fullName>
        <ecNumber evidence="4">2.3.1.-</ecNumber>
    </recommendedName>
</protein>
<dbReference type="GO" id="GO:0006633">
    <property type="term" value="P:fatty acid biosynthetic process"/>
    <property type="evidence" value="ECO:0007669"/>
    <property type="project" value="UniProtKB-UniPathway"/>
</dbReference>
<keyword evidence="10" id="KW-1185">Reference proteome</keyword>
<reference evidence="8 10" key="1">
    <citation type="journal article" date="2008" name="Science">
        <title>The Physcomitrella genome reveals evolutionary insights into the conquest of land by plants.</title>
        <authorList>
            <person name="Rensing S."/>
            <person name="Lang D."/>
            <person name="Zimmer A."/>
            <person name="Terry A."/>
            <person name="Salamov A."/>
            <person name="Shapiro H."/>
            <person name="Nishiyama T."/>
            <person name="Perroud P.-F."/>
            <person name="Lindquist E."/>
            <person name="Kamisugi Y."/>
            <person name="Tanahashi T."/>
            <person name="Sakakibara K."/>
            <person name="Fujita T."/>
            <person name="Oishi K."/>
            <person name="Shin-I T."/>
            <person name="Kuroki Y."/>
            <person name="Toyoda A."/>
            <person name="Suzuki Y."/>
            <person name="Hashimoto A."/>
            <person name="Yamaguchi K."/>
            <person name="Sugano A."/>
            <person name="Kohara Y."/>
            <person name="Fujiyama A."/>
            <person name="Anterola A."/>
            <person name="Aoki S."/>
            <person name="Ashton N."/>
            <person name="Barbazuk W.B."/>
            <person name="Barker E."/>
            <person name="Bennetzen J."/>
            <person name="Bezanilla M."/>
            <person name="Blankenship R."/>
            <person name="Cho S.H."/>
            <person name="Dutcher S."/>
            <person name="Estelle M."/>
            <person name="Fawcett J.A."/>
            <person name="Gundlach H."/>
            <person name="Hanada K."/>
            <person name="Heyl A."/>
            <person name="Hicks K.A."/>
            <person name="Hugh J."/>
            <person name="Lohr M."/>
            <person name="Mayer K."/>
            <person name="Melkozernov A."/>
            <person name="Murata T."/>
            <person name="Nelson D."/>
            <person name="Pils B."/>
            <person name="Prigge M."/>
            <person name="Reiss B."/>
            <person name="Renner T."/>
            <person name="Rombauts S."/>
            <person name="Rushton P."/>
            <person name="Sanderfoot A."/>
            <person name="Schween G."/>
            <person name="Shiu S.-H."/>
            <person name="Stueber K."/>
            <person name="Theodoulou F.L."/>
            <person name="Tu H."/>
            <person name="Van de Peer Y."/>
            <person name="Verrier P.J."/>
            <person name="Waters E."/>
            <person name="Wood A."/>
            <person name="Yang L."/>
            <person name="Cove D."/>
            <person name="Cuming A."/>
            <person name="Hasebe M."/>
            <person name="Lucas S."/>
            <person name="Mishler D.B."/>
            <person name="Reski R."/>
            <person name="Grigoriev I."/>
            <person name="Quatrano R.S."/>
            <person name="Boore J.L."/>
        </authorList>
    </citation>
    <scope>NUCLEOTIDE SEQUENCE [LARGE SCALE GENOMIC DNA]</scope>
    <source>
        <strain evidence="9 10">cv. Gransden 2004</strain>
    </source>
</reference>
<keyword evidence="2 4" id="KW-0808">Transferase</keyword>
<evidence type="ECO:0000256" key="1">
    <source>
        <dbReference type="ARBA" id="ARBA00005531"/>
    </source>
</evidence>
<keyword evidence="5" id="KW-1133">Transmembrane helix</keyword>
<keyword evidence="3 4" id="KW-0012">Acyltransferase</keyword>
<dbReference type="Gene3D" id="3.40.47.10">
    <property type="match status" value="1"/>
</dbReference>
<dbReference type="PANTHER" id="PTHR31561">
    <property type="entry name" value="3-KETOACYL-COA SYNTHASE"/>
    <property type="match status" value="1"/>
</dbReference>
<reference evidence="8 10" key="2">
    <citation type="journal article" date="2018" name="Plant J.">
        <title>The Physcomitrella patens chromosome-scale assembly reveals moss genome structure and evolution.</title>
        <authorList>
            <person name="Lang D."/>
            <person name="Ullrich K.K."/>
            <person name="Murat F."/>
            <person name="Fuchs J."/>
            <person name="Jenkins J."/>
            <person name="Haas F.B."/>
            <person name="Piednoel M."/>
            <person name="Gundlach H."/>
            <person name="Van Bel M."/>
            <person name="Meyberg R."/>
            <person name="Vives C."/>
            <person name="Morata J."/>
            <person name="Symeonidi A."/>
            <person name="Hiss M."/>
            <person name="Muchero W."/>
            <person name="Kamisugi Y."/>
            <person name="Saleh O."/>
            <person name="Blanc G."/>
            <person name="Decker E.L."/>
            <person name="van Gessel N."/>
            <person name="Grimwood J."/>
            <person name="Hayes R.D."/>
            <person name="Graham S.W."/>
            <person name="Gunter L.E."/>
            <person name="McDaniel S.F."/>
            <person name="Hoernstein S.N.W."/>
            <person name="Larsson A."/>
            <person name="Li F.W."/>
            <person name="Perroud P.F."/>
            <person name="Phillips J."/>
            <person name="Ranjan P."/>
            <person name="Rokshar D.S."/>
            <person name="Rothfels C.J."/>
            <person name="Schneider L."/>
            <person name="Shu S."/>
            <person name="Stevenson D.W."/>
            <person name="Thummler F."/>
            <person name="Tillich M."/>
            <person name="Villarreal Aguilar J.C."/>
            <person name="Widiez T."/>
            <person name="Wong G.K."/>
            <person name="Wymore A."/>
            <person name="Zhang Y."/>
            <person name="Zimmer A.D."/>
            <person name="Quatrano R.S."/>
            <person name="Mayer K.F.X."/>
            <person name="Goodstein D."/>
            <person name="Casacuberta J.M."/>
            <person name="Vandepoele K."/>
            <person name="Reski R."/>
            <person name="Cuming A.C."/>
            <person name="Tuskan G.A."/>
            <person name="Maumus F."/>
            <person name="Salse J."/>
            <person name="Schmutz J."/>
            <person name="Rensing S.A."/>
        </authorList>
    </citation>
    <scope>NUCLEOTIDE SEQUENCE [LARGE SCALE GENOMIC DNA]</scope>
    <source>
        <strain evidence="9 10">cv. Gransden 2004</strain>
    </source>
</reference>
<evidence type="ECO:0000259" key="6">
    <source>
        <dbReference type="Pfam" id="PF08392"/>
    </source>
</evidence>
<dbReference type="InterPro" id="IPR012392">
    <property type="entry name" value="3-ktacl-CoA_syn"/>
</dbReference>
<dbReference type="InterPro" id="IPR013747">
    <property type="entry name" value="ACP_syn_III_C"/>
</dbReference>
<evidence type="ECO:0000313" key="8">
    <source>
        <dbReference type="EMBL" id="PNR48426.1"/>
    </source>
</evidence>
<dbReference type="CDD" id="cd00831">
    <property type="entry name" value="CHS_like"/>
    <property type="match status" value="1"/>
</dbReference>
<proteinExistence type="inferred from homology"/>
<sequence length="514" mass="57914">MADTPDTSSYELIRTPATTMAKDQSVLLNLMSKPAGSIAVILPDVLSSVNLKYVKLGYHYLISHAMVLMVIPILIITLAESWFRIGWDDILQLWENLHFNLVSALACSGMTVFGVTLFVMMRAQPVYLVDFACYKPEEARKCSNEKFLQASVLTGGFNDETMAFQRKICARSGLGDNAYLPESIINDPPVRKGQPNMRQARDEAELVMFGALDELFEKTGIKPKDVGILVVNCSLFNPTPSLSSMIINHYKMRGNIKSVSLGSMGCSAGLISIDIARDLLQVQRNTYAVVVSTENITLNWYFGNDRSMLLSNCIFRMGGAAILLSNRDRERWRSKYELVHTVRNHKGADDKCYSCIYQQEDEHRNVGVSLSKDLMSVAGDAFKTNITTLGPLILPVSEQLLFFANLIARKVFKFKIAVLDELEKNLDLSEWYMEPSRMTLHRFGNTSSSSLLYELSYMESKERIKRGDRVWQIAFGSGFKCNSAVWRALRTVKRPLRSPWLDCIVNYPVKAPPL</sequence>
<dbReference type="STRING" id="3218.A0A2K1K3S1"/>
<feature type="domain" description="FAE" evidence="6">
    <location>
        <begin position="119"/>
        <end position="411"/>
    </location>
</feature>
<dbReference type="SUPFAM" id="SSF53901">
    <property type="entry name" value="Thiolase-like"/>
    <property type="match status" value="2"/>
</dbReference>
<dbReference type="Proteomes" id="UP000006727">
    <property type="component" value="Chromosome 9"/>
</dbReference>
<organism evidence="8">
    <name type="scientific">Physcomitrium patens</name>
    <name type="common">Spreading-leaved earth moss</name>
    <name type="synonym">Physcomitrella patens</name>
    <dbReference type="NCBI Taxonomy" id="3218"/>
    <lineage>
        <taxon>Eukaryota</taxon>
        <taxon>Viridiplantae</taxon>
        <taxon>Streptophyta</taxon>
        <taxon>Embryophyta</taxon>
        <taxon>Bryophyta</taxon>
        <taxon>Bryophytina</taxon>
        <taxon>Bryopsida</taxon>
        <taxon>Funariidae</taxon>
        <taxon>Funariales</taxon>
        <taxon>Funariaceae</taxon>
        <taxon>Physcomitrium</taxon>
    </lineage>
</organism>
<keyword evidence="5" id="KW-0472">Membrane</keyword>
<feature type="domain" description="Beta-ketoacyl-[acyl-carrier-protein] synthase III C-terminal" evidence="7">
    <location>
        <begin position="420"/>
        <end position="487"/>
    </location>
</feature>
<dbReference type="EC" id="2.3.1.-" evidence="4"/>
<evidence type="ECO:0000256" key="2">
    <source>
        <dbReference type="ARBA" id="ARBA00022679"/>
    </source>
</evidence>
<dbReference type="UniPathway" id="UPA00094"/>
<dbReference type="GO" id="GO:0016020">
    <property type="term" value="C:membrane"/>
    <property type="evidence" value="ECO:0007669"/>
    <property type="project" value="InterPro"/>
</dbReference>
<evidence type="ECO:0000313" key="9">
    <source>
        <dbReference type="EnsemblPlants" id="Pp3c9_19000V3.1"/>
    </source>
</evidence>
<dbReference type="Pfam" id="PF08392">
    <property type="entry name" value="FAE1_CUT1_RppA"/>
    <property type="match status" value="1"/>
</dbReference>
<comment type="pathway">
    <text evidence="4">Lipid metabolism; fatty acid biosynthesis.</text>
</comment>
<dbReference type="PaxDb" id="3218-PP1S89_117V6.1"/>
<evidence type="ECO:0000256" key="5">
    <source>
        <dbReference type="SAM" id="Phobius"/>
    </source>
</evidence>
<dbReference type="PIRSF" id="PIRSF036417">
    <property type="entry name" value="3-ktacl-CoA_syn"/>
    <property type="match status" value="1"/>
</dbReference>
<comment type="similarity">
    <text evidence="1 4">Belongs to the thiolase-like superfamily. Chalcone/stilbene synthases family.</text>
</comment>
<dbReference type="Pfam" id="PF08541">
    <property type="entry name" value="ACP_syn_III_C"/>
    <property type="match status" value="1"/>
</dbReference>
<reference evidence="9" key="3">
    <citation type="submission" date="2020-12" db="UniProtKB">
        <authorList>
            <consortium name="EnsemblPlants"/>
        </authorList>
    </citation>
    <scope>IDENTIFICATION</scope>
</reference>
<evidence type="ECO:0000256" key="3">
    <source>
        <dbReference type="ARBA" id="ARBA00023315"/>
    </source>
</evidence>
<evidence type="ECO:0000259" key="7">
    <source>
        <dbReference type="Pfam" id="PF08541"/>
    </source>
</evidence>
<dbReference type="InterPro" id="IPR016039">
    <property type="entry name" value="Thiolase-like"/>
</dbReference>
<name>A0A2K1K3S1_PHYPA</name>
<dbReference type="GO" id="GO:0016747">
    <property type="term" value="F:acyltransferase activity, transferring groups other than amino-acyl groups"/>
    <property type="evidence" value="ECO:0007669"/>
    <property type="project" value="InterPro"/>
</dbReference>
<dbReference type="Gramene" id="Pp3c9_19000V3.1">
    <property type="protein sequence ID" value="Pp3c9_19000V3.1"/>
    <property type="gene ID" value="Pp3c9_19000"/>
</dbReference>
<dbReference type="EnsemblPlants" id="Pp3c9_19000V3.1">
    <property type="protein sequence ID" value="Pp3c9_19000V3.1"/>
    <property type="gene ID" value="Pp3c9_19000"/>
</dbReference>
<evidence type="ECO:0000313" key="10">
    <source>
        <dbReference type="Proteomes" id="UP000006727"/>
    </source>
</evidence>
<dbReference type="InParanoid" id="A0A2K1K3S1"/>
<dbReference type="AlphaFoldDB" id="A0A2K1K3S1"/>
<dbReference type="EMBL" id="ABEU02000009">
    <property type="protein sequence ID" value="PNR48426.1"/>
    <property type="molecule type" value="Genomic_DNA"/>
</dbReference>
<feature type="transmembrane region" description="Helical" evidence="5">
    <location>
        <begin position="58"/>
        <end position="79"/>
    </location>
</feature>